<dbReference type="ExpressionAtlas" id="A0A1D6FHX9">
    <property type="expression patterns" value="baseline and differential"/>
</dbReference>
<gene>
    <name evidence="2" type="ORF">ZEAMMB73_Zm00001d009148</name>
</gene>
<feature type="region of interest" description="Disordered" evidence="1">
    <location>
        <begin position="32"/>
        <end position="55"/>
    </location>
</feature>
<dbReference type="EMBL" id="CM000784">
    <property type="protein sequence ID" value="AQK91416.1"/>
    <property type="molecule type" value="Genomic_DNA"/>
</dbReference>
<reference evidence="2" key="1">
    <citation type="submission" date="2015-12" db="EMBL/GenBank/DDBJ databases">
        <title>Update maize B73 reference genome by single molecule sequencing technologies.</title>
        <authorList>
            <consortium name="Maize Genome Sequencing Project"/>
            <person name="Ware D."/>
        </authorList>
    </citation>
    <scope>NUCLEOTIDE SEQUENCE</scope>
    <source>
        <tissue evidence="2">Seedling</tissue>
    </source>
</reference>
<dbReference type="EMBL" id="CM000784">
    <property type="protein sequence ID" value="AQK91417.1"/>
    <property type="molecule type" value="Genomic_DNA"/>
</dbReference>
<dbReference type="AlphaFoldDB" id="A0A1D6FHX9"/>
<dbReference type="EMBL" id="CM000784">
    <property type="protein sequence ID" value="AQK91410.1"/>
    <property type="molecule type" value="Genomic_DNA"/>
</dbReference>
<name>A0A1D6FHX9_MAIZE</name>
<accession>A0A1D6FHX9</accession>
<dbReference type="STRING" id="4577.A0A1D6FHX9"/>
<dbReference type="EMBL" id="CM000784">
    <property type="protein sequence ID" value="AQK91418.1"/>
    <property type="molecule type" value="Genomic_DNA"/>
</dbReference>
<dbReference type="EMBL" id="CM000784">
    <property type="protein sequence ID" value="AQK91413.1"/>
    <property type="molecule type" value="Genomic_DNA"/>
</dbReference>
<evidence type="ECO:0000256" key="1">
    <source>
        <dbReference type="SAM" id="MobiDB-lite"/>
    </source>
</evidence>
<organism evidence="2">
    <name type="scientific">Zea mays</name>
    <name type="common">Maize</name>
    <dbReference type="NCBI Taxonomy" id="4577"/>
    <lineage>
        <taxon>Eukaryota</taxon>
        <taxon>Viridiplantae</taxon>
        <taxon>Streptophyta</taxon>
        <taxon>Embryophyta</taxon>
        <taxon>Tracheophyta</taxon>
        <taxon>Spermatophyta</taxon>
        <taxon>Magnoliopsida</taxon>
        <taxon>Liliopsida</taxon>
        <taxon>Poales</taxon>
        <taxon>Poaceae</taxon>
        <taxon>PACMAD clade</taxon>
        <taxon>Panicoideae</taxon>
        <taxon>Andropogonodae</taxon>
        <taxon>Andropogoneae</taxon>
        <taxon>Tripsacinae</taxon>
        <taxon>Zea</taxon>
    </lineage>
</organism>
<protein>
    <submittedName>
        <fullName evidence="2">Uncharacterized protein</fullName>
    </submittedName>
</protein>
<feature type="region of interest" description="Disordered" evidence="1">
    <location>
        <begin position="69"/>
        <end position="89"/>
    </location>
</feature>
<evidence type="ECO:0000313" key="2">
    <source>
        <dbReference type="EMBL" id="AQK91413.1"/>
    </source>
</evidence>
<proteinExistence type="predicted"/>
<dbReference type="EMBL" id="CM000784">
    <property type="protein sequence ID" value="AQK91407.1"/>
    <property type="molecule type" value="Genomic_DNA"/>
</dbReference>
<sequence>MVGGGRRGGAAEEVKLNTGNVFAALESLEKKKNGDKGKVAGRRTVRGPWNPGQTGERVRRLRGVHLRHLARGRPEDHTHPRRRDGGGAQGRRRWWLQEGGFQHRAIGIERPATARIFVFVAGGTRQSRRVRLLLLLHEEAVGGPGHLHLPGREGLLQRRVQERVHYGPFGSNYLEPKEIWAFLIVVT</sequence>
<dbReference type="InParanoid" id="A0A1D6FHX9"/>
<dbReference type="EMBL" id="CM000784">
    <property type="protein sequence ID" value="AQK91411.1"/>
    <property type="molecule type" value="Genomic_DNA"/>
</dbReference>
<dbReference type="EMBL" id="CM000784">
    <property type="protein sequence ID" value="AQK91412.1"/>
    <property type="molecule type" value="Genomic_DNA"/>
</dbReference>